<dbReference type="AlphaFoldDB" id="A0A0P7BPP6"/>
<keyword evidence="2" id="KW-1185">Reference proteome</keyword>
<protein>
    <submittedName>
        <fullName evidence="1">Uncharacterized protein</fullName>
    </submittedName>
</protein>
<name>A0A0P7BPP6_9HYPO</name>
<evidence type="ECO:0000313" key="2">
    <source>
        <dbReference type="Proteomes" id="UP000050424"/>
    </source>
</evidence>
<proteinExistence type="predicted"/>
<dbReference type="Proteomes" id="UP000050424">
    <property type="component" value="Unassembled WGS sequence"/>
</dbReference>
<comment type="caution">
    <text evidence="1">The sequence shown here is derived from an EMBL/GenBank/DDBJ whole genome shotgun (WGS) entry which is preliminary data.</text>
</comment>
<sequence>MSINRTIIGKGSVSGDYANGEHMLLTNDFSLRLLQRHTPLLEELSSHPTITNTAEIEAQLAWLRPHDAVYLALLGCEAFRIPNIKYNANQPHDYRRELRPRGLCQRRSDGPSGLRALFVSTAGASIRGNQPWMRGLLELLHKVRCEQKRSNRTA</sequence>
<accession>A0A0P7BPP6</accession>
<reference evidence="1 2" key="1">
    <citation type="submission" date="2015-09" db="EMBL/GenBank/DDBJ databases">
        <title>Draft genome of a European isolate of the apple canker pathogen Neonectria ditissima.</title>
        <authorList>
            <person name="Gomez-Cortecero A."/>
            <person name="Harrison R.J."/>
            <person name="Armitage A.D."/>
        </authorList>
    </citation>
    <scope>NUCLEOTIDE SEQUENCE [LARGE SCALE GENOMIC DNA]</scope>
    <source>
        <strain evidence="1 2">R09/05</strain>
    </source>
</reference>
<gene>
    <name evidence="1" type="ORF">AK830_g3803</name>
</gene>
<dbReference type="EMBL" id="LKCW01000043">
    <property type="protein sequence ID" value="KPM42768.1"/>
    <property type="molecule type" value="Genomic_DNA"/>
</dbReference>
<organism evidence="1 2">
    <name type="scientific">Neonectria ditissima</name>
    <dbReference type="NCBI Taxonomy" id="78410"/>
    <lineage>
        <taxon>Eukaryota</taxon>
        <taxon>Fungi</taxon>
        <taxon>Dikarya</taxon>
        <taxon>Ascomycota</taxon>
        <taxon>Pezizomycotina</taxon>
        <taxon>Sordariomycetes</taxon>
        <taxon>Hypocreomycetidae</taxon>
        <taxon>Hypocreales</taxon>
        <taxon>Nectriaceae</taxon>
        <taxon>Neonectria</taxon>
    </lineage>
</organism>
<evidence type="ECO:0000313" key="1">
    <source>
        <dbReference type="EMBL" id="KPM42768.1"/>
    </source>
</evidence>